<name>A0AAV3T8W2_9EURY</name>
<dbReference type="SUPFAM" id="SSF56349">
    <property type="entry name" value="DNA breaking-rejoining enzymes"/>
    <property type="match status" value="1"/>
</dbReference>
<dbReference type="GO" id="GO:0006310">
    <property type="term" value="P:DNA recombination"/>
    <property type="evidence" value="ECO:0007669"/>
    <property type="project" value="UniProtKB-KW"/>
</dbReference>
<organism evidence="3 4">
    <name type="scientific">Natronoarchaeum mannanilyticum</name>
    <dbReference type="NCBI Taxonomy" id="926360"/>
    <lineage>
        <taxon>Archaea</taxon>
        <taxon>Methanobacteriati</taxon>
        <taxon>Methanobacteriota</taxon>
        <taxon>Stenosarchaea group</taxon>
        <taxon>Halobacteria</taxon>
        <taxon>Halobacteriales</taxon>
        <taxon>Natronoarchaeaceae</taxon>
    </lineage>
</organism>
<keyword evidence="1" id="KW-0233">DNA recombination</keyword>
<sequence length="154" mass="17973">MEIERNAGHHSYRCWLTTDEYERLRNAAEGYRDDLIVRLGGEVGLRSFEIPQLRPEHVRRTSDGEHYRLRVPRGKDTSGEGGKPRNAYLPREVERAIHLYSNSEEIADDEPLIELTPRSVQRVVIRTADRIADETGNPDWWKVSSRDLRCYFAH</sequence>
<dbReference type="GO" id="GO:0003677">
    <property type="term" value="F:DNA binding"/>
    <property type="evidence" value="ECO:0007669"/>
    <property type="project" value="InterPro"/>
</dbReference>
<dbReference type="AlphaFoldDB" id="A0AAV3T8W2"/>
<dbReference type="InterPro" id="IPR013762">
    <property type="entry name" value="Integrase-like_cat_sf"/>
</dbReference>
<dbReference type="GO" id="GO:0015074">
    <property type="term" value="P:DNA integration"/>
    <property type="evidence" value="ECO:0007669"/>
    <property type="project" value="InterPro"/>
</dbReference>
<dbReference type="RefSeq" id="WP_343773443.1">
    <property type="nucleotide sequence ID" value="NZ_BAAADV010000002.1"/>
</dbReference>
<evidence type="ECO:0000259" key="2">
    <source>
        <dbReference type="PROSITE" id="PS51898"/>
    </source>
</evidence>
<protein>
    <submittedName>
        <fullName evidence="3">Site-specific integrase</fullName>
    </submittedName>
</protein>
<accession>A0AAV3T8W2</accession>
<evidence type="ECO:0000256" key="1">
    <source>
        <dbReference type="ARBA" id="ARBA00023172"/>
    </source>
</evidence>
<evidence type="ECO:0000313" key="3">
    <source>
        <dbReference type="EMBL" id="GAA0670457.1"/>
    </source>
</evidence>
<proteinExistence type="predicted"/>
<dbReference type="Gene3D" id="1.10.443.10">
    <property type="entry name" value="Intergrase catalytic core"/>
    <property type="match status" value="1"/>
</dbReference>
<dbReference type="EMBL" id="BAAADV010000002">
    <property type="protein sequence ID" value="GAA0670457.1"/>
    <property type="molecule type" value="Genomic_DNA"/>
</dbReference>
<dbReference type="Proteomes" id="UP001500420">
    <property type="component" value="Unassembled WGS sequence"/>
</dbReference>
<dbReference type="InterPro" id="IPR011010">
    <property type="entry name" value="DNA_brk_join_enz"/>
</dbReference>
<evidence type="ECO:0000313" key="4">
    <source>
        <dbReference type="Proteomes" id="UP001500420"/>
    </source>
</evidence>
<keyword evidence="4" id="KW-1185">Reference proteome</keyword>
<dbReference type="CDD" id="cd00397">
    <property type="entry name" value="DNA_BRE_C"/>
    <property type="match status" value="1"/>
</dbReference>
<reference evidence="3 4" key="1">
    <citation type="journal article" date="2019" name="Int. J. Syst. Evol. Microbiol.">
        <title>The Global Catalogue of Microorganisms (GCM) 10K type strain sequencing project: providing services to taxonomists for standard genome sequencing and annotation.</title>
        <authorList>
            <consortium name="The Broad Institute Genomics Platform"/>
            <consortium name="The Broad Institute Genome Sequencing Center for Infectious Disease"/>
            <person name="Wu L."/>
            <person name="Ma J."/>
        </authorList>
    </citation>
    <scope>NUCLEOTIDE SEQUENCE [LARGE SCALE GENOMIC DNA]</scope>
    <source>
        <strain evidence="3 4">JCM 16328</strain>
    </source>
</reference>
<feature type="domain" description="Tyr recombinase" evidence="2">
    <location>
        <begin position="11"/>
        <end position="154"/>
    </location>
</feature>
<gene>
    <name evidence="3" type="ORF">GCM10009020_15810</name>
</gene>
<dbReference type="PROSITE" id="PS51898">
    <property type="entry name" value="TYR_RECOMBINASE"/>
    <property type="match status" value="1"/>
</dbReference>
<dbReference type="InterPro" id="IPR002104">
    <property type="entry name" value="Integrase_catalytic"/>
</dbReference>
<comment type="caution">
    <text evidence="3">The sequence shown here is derived from an EMBL/GenBank/DDBJ whole genome shotgun (WGS) entry which is preliminary data.</text>
</comment>